<dbReference type="Gene3D" id="3.40.50.150">
    <property type="entry name" value="Vaccinia Virus protein VP39"/>
    <property type="match status" value="1"/>
</dbReference>
<name>A0A1F6FGH7_9BACT</name>
<dbReference type="GO" id="GO:0016740">
    <property type="term" value="F:transferase activity"/>
    <property type="evidence" value="ECO:0007669"/>
    <property type="project" value="UniProtKB-KW"/>
</dbReference>
<dbReference type="STRING" id="1798525.A3G90_02770"/>
<dbReference type="InterPro" id="IPR041698">
    <property type="entry name" value="Methyltransf_25"/>
</dbReference>
<comment type="caution">
    <text evidence="3">The sequence shown here is derived from an EMBL/GenBank/DDBJ whole genome shotgun (WGS) entry which is preliminary data.</text>
</comment>
<protein>
    <recommendedName>
        <fullName evidence="2">Methyltransferase domain-containing protein</fullName>
    </recommendedName>
</protein>
<reference evidence="3 4" key="1">
    <citation type="journal article" date="2016" name="Nat. Commun.">
        <title>Thousands of microbial genomes shed light on interconnected biogeochemical processes in an aquifer system.</title>
        <authorList>
            <person name="Anantharaman K."/>
            <person name="Brown C.T."/>
            <person name="Hug L.A."/>
            <person name="Sharon I."/>
            <person name="Castelle C.J."/>
            <person name="Probst A.J."/>
            <person name="Thomas B.C."/>
            <person name="Singh A."/>
            <person name="Wilkins M.J."/>
            <person name="Karaoz U."/>
            <person name="Brodie E.L."/>
            <person name="Williams K.H."/>
            <person name="Hubbard S.S."/>
            <person name="Banfield J.F."/>
        </authorList>
    </citation>
    <scope>NUCLEOTIDE SEQUENCE [LARGE SCALE GENOMIC DNA]</scope>
</reference>
<sequence>MARKPNFTRKKTRKVHGEAFWDAEYKNPTHLKLSTKQSEDLEKFTRWVGRRKREDVLSPAASVLDVGCGNGRNLIFLSQNFGTKGVGYDISKAAVSQALTASKGLPIKYTARSIAGPLDVPDNSQALVLDMMTSHFLNKEERAGLRDEIFRTLEPGGLLFMKTFLKDGDLHTKRLITERPGTEIGSYIHPVMGVAEYVYSEEELVDFLAEKFIIHKIYRSHKHAFRGQAMKRRTITIYAEKDRYQ</sequence>
<keyword evidence="1" id="KW-0808">Transferase</keyword>
<dbReference type="InterPro" id="IPR029063">
    <property type="entry name" value="SAM-dependent_MTases_sf"/>
</dbReference>
<organism evidence="3 4">
    <name type="scientific">Candidatus Kaiserbacteria bacterium RIFCSPLOWO2_12_FULL_45_26</name>
    <dbReference type="NCBI Taxonomy" id="1798525"/>
    <lineage>
        <taxon>Bacteria</taxon>
        <taxon>Candidatus Kaiseribacteriota</taxon>
    </lineage>
</organism>
<gene>
    <name evidence="3" type="ORF">A3G90_02770</name>
</gene>
<evidence type="ECO:0000259" key="2">
    <source>
        <dbReference type="Pfam" id="PF13649"/>
    </source>
</evidence>
<feature type="domain" description="Methyltransferase" evidence="2">
    <location>
        <begin position="63"/>
        <end position="157"/>
    </location>
</feature>
<evidence type="ECO:0000256" key="1">
    <source>
        <dbReference type="ARBA" id="ARBA00022679"/>
    </source>
</evidence>
<evidence type="ECO:0000313" key="4">
    <source>
        <dbReference type="Proteomes" id="UP000177325"/>
    </source>
</evidence>
<dbReference type="PANTHER" id="PTHR43861">
    <property type="entry name" value="TRANS-ACONITATE 2-METHYLTRANSFERASE-RELATED"/>
    <property type="match status" value="1"/>
</dbReference>
<proteinExistence type="predicted"/>
<dbReference type="SUPFAM" id="SSF53335">
    <property type="entry name" value="S-adenosyl-L-methionine-dependent methyltransferases"/>
    <property type="match status" value="1"/>
</dbReference>
<dbReference type="Proteomes" id="UP000177325">
    <property type="component" value="Unassembled WGS sequence"/>
</dbReference>
<accession>A0A1F6FGH7</accession>
<evidence type="ECO:0000313" key="3">
    <source>
        <dbReference type="EMBL" id="OGG84964.1"/>
    </source>
</evidence>
<dbReference type="Pfam" id="PF13649">
    <property type="entry name" value="Methyltransf_25"/>
    <property type="match status" value="1"/>
</dbReference>
<dbReference type="AlphaFoldDB" id="A0A1F6FGH7"/>
<dbReference type="EMBL" id="MFMM01000001">
    <property type="protein sequence ID" value="OGG84964.1"/>
    <property type="molecule type" value="Genomic_DNA"/>
</dbReference>
<dbReference type="CDD" id="cd02440">
    <property type="entry name" value="AdoMet_MTases"/>
    <property type="match status" value="1"/>
</dbReference>